<gene>
    <name evidence="1" type="ORF">CAMRE0001_1002</name>
</gene>
<name>B9D2Q7_CAMRE</name>
<dbReference type="EMBL" id="ACFU01000015">
    <property type="protein sequence ID" value="EEF13728.1"/>
    <property type="molecule type" value="Genomic_DNA"/>
</dbReference>
<sequence length="39" mass="4098">MPPKNEAIKIYANKSGAYPVDPYAAQIIGEDGGIAFICA</sequence>
<dbReference type="Proteomes" id="UP000003082">
    <property type="component" value="Unassembled WGS sequence"/>
</dbReference>
<dbReference type="STRING" id="553218.CAMRE0001_1002"/>
<proteinExistence type="predicted"/>
<comment type="caution">
    <text evidence="1">The sequence shown here is derived from an EMBL/GenBank/DDBJ whole genome shotgun (WGS) entry which is preliminary data.</text>
</comment>
<accession>B9D2Q7</accession>
<keyword evidence="2" id="KW-1185">Reference proteome</keyword>
<reference evidence="1 2" key="1">
    <citation type="submission" date="2008-08" db="EMBL/GenBank/DDBJ databases">
        <authorList>
            <person name="Madupu R."/>
            <person name="Durkin A.S."/>
            <person name="Torralba M."/>
            <person name="Methe B."/>
            <person name="Sutton G.G."/>
            <person name="Strausberg R.L."/>
            <person name="Nelson K.E."/>
        </authorList>
    </citation>
    <scope>NUCLEOTIDE SEQUENCE [LARGE SCALE GENOMIC DNA]</scope>
    <source>
        <strain evidence="1 2">RM3267</strain>
    </source>
</reference>
<evidence type="ECO:0000313" key="2">
    <source>
        <dbReference type="Proteomes" id="UP000003082"/>
    </source>
</evidence>
<evidence type="ECO:0000313" key="1">
    <source>
        <dbReference type="EMBL" id="EEF13728.1"/>
    </source>
</evidence>
<organism evidence="1 2">
    <name type="scientific">Campylobacter rectus RM3267</name>
    <dbReference type="NCBI Taxonomy" id="553218"/>
    <lineage>
        <taxon>Bacteria</taxon>
        <taxon>Pseudomonadati</taxon>
        <taxon>Campylobacterota</taxon>
        <taxon>Epsilonproteobacteria</taxon>
        <taxon>Campylobacterales</taxon>
        <taxon>Campylobacteraceae</taxon>
        <taxon>Campylobacter</taxon>
    </lineage>
</organism>
<protein>
    <submittedName>
        <fullName evidence="1">Uncharacterized protein</fullName>
    </submittedName>
</protein>
<dbReference type="AlphaFoldDB" id="B9D2Q7"/>